<proteinExistence type="predicted"/>
<sequence>MRLSALKLCLKIIDATAKISRRNLLRICGTIVIAEIVLAAYVEEFALPTPDIVYDFHMKFSRDFADFAMGNKYGAGALRYVGTVKEAKVIK</sequence>
<name>A0A0R3RU86_9BILA</name>
<keyword evidence="1" id="KW-1185">Reference proteome</keyword>
<reference evidence="2" key="1">
    <citation type="submission" date="2017-02" db="UniProtKB">
        <authorList>
            <consortium name="WormBaseParasite"/>
        </authorList>
    </citation>
    <scope>IDENTIFICATION</scope>
</reference>
<evidence type="ECO:0000313" key="1">
    <source>
        <dbReference type="Proteomes" id="UP000050640"/>
    </source>
</evidence>
<organism evidence="1 2">
    <name type="scientific">Elaeophora elaphi</name>
    <dbReference type="NCBI Taxonomy" id="1147741"/>
    <lineage>
        <taxon>Eukaryota</taxon>
        <taxon>Metazoa</taxon>
        <taxon>Ecdysozoa</taxon>
        <taxon>Nematoda</taxon>
        <taxon>Chromadorea</taxon>
        <taxon>Rhabditida</taxon>
        <taxon>Spirurina</taxon>
        <taxon>Spiruromorpha</taxon>
        <taxon>Filarioidea</taxon>
        <taxon>Onchocercidae</taxon>
        <taxon>Elaeophora</taxon>
    </lineage>
</organism>
<dbReference type="Proteomes" id="UP000050640">
    <property type="component" value="Unplaced"/>
</dbReference>
<protein>
    <submittedName>
        <fullName evidence="2">COX6C domain-containing protein</fullName>
    </submittedName>
</protein>
<dbReference type="WBParaSite" id="EEL_0000557701-mRNA-1">
    <property type="protein sequence ID" value="EEL_0000557701-mRNA-1"/>
    <property type="gene ID" value="EEL_0000557701"/>
</dbReference>
<dbReference type="AlphaFoldDB" id="A0A0R3RU86"/>
<accession>A0A0R3RU86</accession>
<evidence type="ECO:0000313" key="2">
    <source>
        <dbReference type="WBParaSite" id="EEL_0000557701-mRNA-1"/>
    </source>
</evidence>